<dbReference type="Proteomes" id="UP000823561">
    <property type="component" value="Chromosome 16"/>
</dbReference>
<accession>A0AAV6G091</accession>
<sequence>MSGARRSEIHLAIARLVSFTLKLRASVHGFSTDEAAFWVPASRCCTCSTAPSGLLLSESSGPGLCPEISDWEMEDEAQNIEKDDQCAQDTALTVTSNDSKDDQNQAALP</sequence>
<name>A0AAV6G091_9TELE</name>
<comment type="caution">
    <text evidence="1">The sequence shown here is derived from an EMBL/GenBank/DDBJ whole genome shotgun (WGS) entry which is preliminary data.</text>
</comment>
<evidence type="ECO:0000313" key="1">
    <source>
        <dbReference type="EMBL" id="KAG5268514.1"/>
    </source>
</evidence>
<organism evidence="1 2">
    <name type="scientific">Alosa alosa</name>
    <name type="common">allis shad</name>
    <dbReference type="NCBI Taxonomy" id="278164"/>
    <lineage>
        <taxon>Eukaryota</taxon>
        <taxon>Metazoa</taxon>
        <taxon>Chordata</taxon>
        <taxon>Craniata</taxon>
        <taxon>Vertebrata</taxon>
        <taxon>Euteleostomi</taxon>
        <taxon>Actinopterygii</taxon>
        <taxon>Neopterygii</taxon>
        <taxon>Teleostei</taxon>
        <taxon>Clupei</taxon>
        <taxon>Clupeiformes</taxon>
        <taxon>Clupeoidei</taxon>
        <taxon>Clupeidae</taxon>
        <taxon>Alosa</taxon>
    </lineage>
</organism>
<evidence type="ECO:0000313" key="2">
    <source>
        <dbReference type="Proteomes" id="UP000823561"/>
    </source>
</evidence>
<dbReference type="AlphaFoldDB" id="A0AAV6G091"/>
<proteinExistence type="predicted"/>
<keyword evidence="2" id="KW-1185">Reference proteome</keyword>
<protein>
    <submittedName>
        <fullName evidence="1">Uncharacterized protein</fullName>
    </submittedName>
</protein>
<gene>
    <name evidence="1" type="ORF">AALO_G00213410</name>
</gene>
<dbReference type="EMBL" id="JADWDJ010000016">
    <property type="protein sequence ID" value="KAG5268514.1"/>
    <property type="molecule type" value="Genomic_DNA"/>
</dbReference>
<reference evidence="1" key="1">
    <citation type="submission" date="2020-10" db="EMBL/GenBank/DDBJ databases">
        <title>Chromosome-scale genome assembly of the Allis shad, Alosa alosa.</title>
        <authorList>
            <person name="Margot Z."/>
            <person name="Christophe K."/>
            <person name="Cabau C."/>
            <person name="Louis A."/>
            <person name="Berthelot C."/>
            <person name="Parey E."/>
            <person name="Roest Crollius H."/>
            <person name="Montfort J."/>
            <person name="Robinson-Rechavi M."/>
            <person name="Bucao C."/>
            <person name="Bouchez O."/>
            <person name="Gislard M."/>
            <person name="Lluch J."/>
            <person name="Milhes M."/>
            <person name="Lampietro C."/>
            <person name="Lopez Roques C."/>
            <person name="Donnadieu C."/>
            <person name="Braasch I."/>
            <person name="Desvignes T."/>
            <person name="Postlethwait J."/>
            <person name="Bobe J."/>
            <person name="Guiguen Y."/>
        </authorList>
    </citation>
    <scope>NUCLEOTIDE SEQUENCE</scope>
    <source>
        <strain evidence="1">M-15738</strain>
        <tissue evidence="1">Blood</tissue>
    </source>
</reference>